<keyword evidence="2" id="KW-0808">Transferase</keyword>
<evidence type="ECO:0000259" key="1">
    <source>
        <dbReference type="PROSITE" id="PS51186"/>
    </source>
</evidence>
<reference evidence="2 3" key="1">
    <citation type="submission" date="2019-03" db="EMBL/GenBank/DDBJ databases">
        <title>Genome Sequencing and Assembly of Various Microbes Isolated from Partially Reclaimed Soil and Acid Mine Drainage (AMD) Site.</title>
        <authorList>
            <person name="Steinbock B."/>
            <person name="Bechtold R."/>
            <person name="Sevigny J.L."/>
            <person name="Thomas D."/>
            <person name="Cuthill L.R."/>
            <person name="Aveiro Johannsen E.J."/>
            <person name="Thomas K."/>
            <person name="Ghosh A."/>
        </authorList>
    </citation>
    <scope>NUCLEOTIDE SEQUENCE [LARGE SCALE GENOMIC DNA]</scope>
    <source>
        <strain evidence="2 3">F-B2</strain>
    </source>
</reference>
<dbReference type="SUPFAM" id="SSF55729">
    <property type="entry name" value="Acyl-CoA N-acyltransferases (Nat)"/>
    <property type="match status" value="1"/>
</dbReference>
<proteinExistence type="predicted"/>
<protein>
    <submittedName>
        <fullName evidence="2">GNAT family N-acetyltransferase</fullName>
    </submittedName>
</protein>
<gene>
    <name evidence="2" type="ORF">E2R54_12750</name>
</gene>
<dbReference type="AlphaFoldDB" id="A0A4V3B3D0"/>
<comment type="caution">
    <text evidence="2">The sequence shown here is derived from an EMBL/GenBank/DDBJ whole genome shotgun (WGS) entry which is preliminary data.</text>
</comment>
<dbReference type="EMBL" id="SMZX01000002">
    <property type="protein sequence ID" value="TDL44030.1"/>
    <property type="molecule type" value="Genomic_DNA"/>
</dbReference>
<organism evidence="2 3">
    <name type="scientific">Microbacterium oleivorans</name>
    <dbReference type="NCBI Taxonomy" id="273677"/>
    <lineage>
        <taxon>Bacteria</taxon>
        <taxon>Bacillati</taxon>
        <taxon>Actinomycetota</taxon>
        <taxon>Actinomycetes</taxon>
        <taxon>Micrococcales</taxon>
        <taxon>Microbacteriaceae</taxon>
        <taxon>Microbacterium</taxon>
    </lineage>
</organism>
<dbReference type="GO" id="GO:0016747">
    <property type="term" value="F:acyltransferase activity, transferring groups other than amino-acyl groups"/>
    <property type="evidence" value="ECO:0007669"/>
    <property type="project" value="InterPro"/>
</dbReference>
<dbReference type="PANTHER" id="PTHR43233:SF1">
    <property type="entry name" value="FAMILY N-ACETYLTRANSFERASE, PUTATIVE (AFU_ORTHOLOGUE AFUA_6G03350)-RELATED"/>
    <property type="match status" value="1"/>
</dbReference>
<dbReference type="Pfam" id="PF00583">
    <property type="entry name" value="Acetyltransf_1"/>
    <property type="match status" value="1"/>
</dbReference>
<dbReference type="InterPro" id="IPR016181">
    <property type="entry name" value="Acyl_CoA_acyltransferase"/>
</dbReference>
<dbReference type="InterPro" id="IPR053144">
    <property type="entry name" value="Acetyltransferase_Butenolide"/>
</dbReference>
<accession>A0A4V3B3D0</accession>
<dbReference type="PANTHER" id="PTHR43233">
    <property type="entry name" value="FAMILY N-ACETYLTRANSFERASE, PUTATIVE (AFU_ORTHOLOGUE AFUA_6G03350)-RELATED"/>
    <property type="match status" value="1"/>
</dbReference>
<dbReference type="InterPro" id="IPR000182">
    <property type="entry name" value="GNAT_dom"/>
</dbReference>
<dbReference type="STRING" id="273677.BW34_01984"/>
<dbReference type="RefSeq" id="WP_133399996.1">
    <property type="nucleotide sequence ID" value="NZ_SMZX01000002.1"/>
</dbReference>
<evidence type="ECO:0000313" key="3">
    <source>
        <dbReference type="Proteomes" id="UP000295633"/>
    </source>
</evidence>
<dbReference type="PROSITE" id="PS51186">
    <property type="entry name" value="GNAT"/>
    <property type="match status" value="1"/>
</dbReference>
<dbReference type="CDD" id="cd04301">
    <property type="entry name" value="NAT_SF"/>
    <property type="match status" value="1"/>
</dbReference>
<feature type="domain" description="N-acetyltransferase" evidence="1">
    <location>
        <begin position="2"/>
        <end position="133"/>
    </location>
</feature>
<dbReference type="Gene3D" id="3.40.630.30">
    <property type="match status" value="1"/>
</dbReference>
<dbReference type="Proteomes" id="UP000295633">
    <property type="component" value="Unassembled WGS sequence"/>
</dbReference>
<evidence type="ECO:0000313" key="2">
    <source>
        <dbReference type="EMBL" id="TDL44030.1"/>
    </source>
</evidence>
<sequence length="133" mass="14474">MRIATDLDEIDLGVVHRWLSEGAYWALGRPRDVLERAAQNSLNFYAQGDDGTPLGYARVVTDSATFAWLCDVYVDPGARGKAVGKALVGAVIEVIDSLGLKRTLLATADAHGLYEQFGFTLHPNPERVMQRGG</sequence>
<name>A0A4V3B3D0_9MICO</name>